<evidence type="ECO:0000313" key="2">
    <source>
        <dbReference type="EMBL" id="GIG16635.1"/>
    </source>
</evidence>
<keyword evidence="3" id="KW-1185">Reference proteome</keyword>
<accession>A0A8J3LPQ8</accession>
<proteinExistence type="predicted"/>
<dbReference type="Proteomes" id="UP000660339">
    <property type="component" value="Unassembled WGS sequence"/>
</dbReference>
<reference evidence="2" key="1">
    <citation type="submission" date="2021-01" db="EMBL/GenBank/DDBJ databases">
        <title>Whole genome shotgun sequence of Catellatospora methionotrophica NBRC 14553.</title>
        <authorList>
            <person name="Komaki H."/>
            <person name="Tamura T."/>
        </authorList>
    </citation>
    <scope>NUCLEOTIDE SEQUENCE</scope>
    <source>
        <strain evidence="2">NBRC 14553</strain>
    </source>
</reference>
<feature type="region of interest" description="Disordered" evidence="1">
    <location>
        <begin position="71"/>
        <end position="91"/>
    </location>
</feature>
<gene>
    <name evidence="2" type="ORF">Cme02nite_49670</name>
</gene>
<dbReference type="AlphaFoldDB" id="A0A8J3LPQ8"/>
<feature type="region of interest" description="Disordered" evidence="1">
    <location>
        <begin position="14"/>
        <end position="38"/>
    </location>
</feature>
<organism evidence="2 3">
    <name type="scientific">Catellatospora methionotrophica</name>
    <dbReference type="NCBI Taxonomy" id="121620"/>
    <lineage>
        <taxon>Bacteria</taxon>
        <taxon>Bacillati</taxon>
        <taxon>Actinomycetota</taxon>
        <taxon>Actinomycetes</taxon>
        <taxon>Micromonosporales</taxon>
        <taxon>Micromonosporaceae</taxon>
        <taxon>Catellatospora</taxon>
    </lineage>
</organism>
<sequence>MTCDVLRRYGGAVPLGQSAWGSEPTAAQPAERCGDHRAGDRLTGRHIQVRHHPRRQINRLPARRGGLAVLSRPGRNRMTAVRFPPGKETTP</sequence>
<evidence type="ECO:0000313" key="3">
    <source>
        <dbReference type="Proteomes" id="UP000660339"/>
    </source>
</evidence>
<comment type="caution">
    <text evidence="2">The sequence shown here is derived from an EMBL/GenBank/DDBJ whole genome shotgun (WGS) entry which is preliminary data.</text>
</comment>
<name>A0A8J3LPQ8_9ACTN</name>
<evidence type="ECO:0000256" key="1">
    <source>
        <dbReference type="SAM" id="MobiDB-lite"/>
    </source>
</evidence>
<dbReference type="EMBL" id="BONJ01000028">
    <property type="protein sequence ID" value="GIG16635.1"/>
    <property type="molecule type" value="Genomic_DNA"/>
</dbReference>
<protein>
    <submittedName>
        <fullName evidence="2">Uncharacterized protein</fullName>
    </submittedName>
</protein>